<dbReference type="Gene3D" id="3.90.180.10">
    <property type="entry name" value="Medium-chain alcohol dehydrogenases, catalytic domain"/>
    <property type="match status" value="1"/>
</dbReference>
<dbReference type="Proteomes" id="UP000583929">
    <property type="component" value="Unassembled WGS sequence"/>
</dbReference>
<dbReference type="GO" id="GO:0016628">
    <property type="term" value="F:oxidoreductase activity, acting on the CH-CH group of donors, NAD or NADP as acceptor"/>
    <property type="evidence" value="ECO:0007669"/>
    <property type="project" value="InterPro"/>
</dbReference>
<evidence type="ECO:0000313" key="4">
    <source>
        <dbReference type="EMBL" id="KAF4385656.1"/>
    </source>
</evidence>
<reference evidence="5 6" key="1">
    <citation type="journal article" date="2020" name="bioRxiv">
        <title>Sequence and annotation of 42 cannabis genomes reveals extensive copy number variation in cannabinoid synthesis and pathogen resistance genes.</title>
        <authorList>
            <person name="Mckernan K.J."/>
            <person name="Helbert Y."/>
            <person name="Kane L.T."/>
            <person name="Ebling H."/>
            <person name="Zhang L."/>
            <person name="Liu B."/>
            <person name="Eaton Z."/>
            <person name="Mclaughlin S."/>
            <person name="Kingan S."/>
            <person name="Baybayan P."/>
            <person name="Concepcion G."/>
            <person name="Jordan M."/>
            <person name="Riva A."/>
            <person name="Barbazuk W."/>
            <person name="Harkins T."/>
        </authorList>
    </citation>
    <scope>NUCLEOTIDE SEQUENCE [LARGE SCALE GENOMIC DNA]</scope>
    <source>
        <strain evidence="5 6">cv. Jamaican Lion 4</strain>
        <strain evidence="3">Father</strain>
        <strain evidence="4">Mother</strain>
        <tissue evidence="3">Leaf</tissue>
    </source>
</reference>
<organism evidence="3 6">
    <name type="scientific">Cannabis sativa</name>
    <name type="common">Hemp</name>
    <name type="synonym">Marijuana</name>
    <dbReference type="NCBI Taxonomy" id="3483"/>
    <lineage>
        <taxon>Eukaryota</taxon>
        <taxon>Viridiplantae</taxon>
        <taxon>Streptophyta</taxon>
        <taxon>Embryophyta</taxon>
        <taxon>Tracheophyta</taxon>
        <taxon>Spermatophyta</taxon>
        <taxon>Magnoliopsida</taxon>
        <taxon>eudicotyledons</taxon>
        <taxon>Gunneridae</taxon>
        <taxon>Pentapetalae</taxon>
        <taxon>rosids</taxon>
        <taxon>fabids</taxon>
        <taxon>Rosales</taxon>
        <taxon>Cannabaceae</taxon>
        <taxon>Cannabis</taxon>
    </lineage>
</organism>
<dbReference type="InterPro" id="IPR045010">
    <property type="entry name" value="MDR_fam"/>
</dbReference>
<dbReference type="AlphaFoldDB" id="A0A7J6DN35"/>
<dbReference type="InterPro" id="IPR020843">
    <property type="entry name" value="ER"/>
</dbReference>
<accession>A0A7J6DN35</accession>
<dbReference type="InterPro" id="IPR036291">
    <property type="entry name" value="NAD(P)-bd_dom_sf"/>
</dbReference>
<dbReference type="Proteomes" id="UP000525078">
    <property type="component" value="Unassembled WGS sequence"/>
</dbReference>
<keyword evidence="6" id="KW-1185">Reference proteome</keyword>
<feature type="domain" description="Enoyl reductase (ER)" evidence="2">
    <location>
        <begin position="1"/>
        <end position="342"/>
    </location>
</feature>
<dbReference type="PANTHER" id="PTHR43205:SF35">
    <property type="entry name" value="ZINC-BINDING DEHYDROGENASE FAMILY PROTEIN"/>
    <property type="match status" value="1"/>
</dbReference>
<dbReference type="PANTHER" id="PTHR43205">
    <property type="entry name" value="PROSTAGLANDIN REDUCTASE"/>
    <property type="match status" value="1"/>
</dbReference>
<dbReference type="CDD" id="cd08295">
    <property type="entry name" value="double_bond_reductase_like"/>
    <property type="match status" value="1"/>
</dbReference>
<dbReference type="FunFam" id="3.40.50.720:FF:000121">
    <property type="entry name" value="Prostaglandin reductase 2"/>
    <property type="match status" value="1"/>
</dbReference>
<dbReference type="InterPro" id="IPR013149">
    <property type="entry name" value="ADH-like_C"/>
</dbReference>
<dbReference type="SUPFAM" id="SSF51735">
    <property type="entry name" value="NAD(P)-binding Rossmann-fold domains"/>
    <property type="match status" value="1"/>
</dbReference>
<dbReference type="Pfam" id="PF16884">
    <property type="entry name" value="ADH_N_2"/>
    <property type="match status" value="1"/>
</dbReference>
<dbReference type="SUPFAM" id="SSF50129">
    <property type="entry name" value="GroES-like"/>
    <property type="match status" value="1"/>
</dbReference>
<evidence type="ECO:0000259" key="2">
    <source>
        <dbReference type="SMART" id="SM00829"/>
    </source>
</evidence>
<dbReference type="Pfam" id="PF00107">
    <property type="entry name" value="ADH_zinc_N"/>
    <property type="match status" value="1"/>
</dbReference>
<evidence type="ECO:0000313" key="6">
    <source>
        <dbReference type="Proteomes" id="UP000583929"/>
    </source>
</evidence>
<protein>
    <recommendedName>
        <fullName evidence="2">Enoyl reductase (ER) domain-containing protein</fullName>
    </recommendedName>
</protein>
<evidence type="ECO:0000313" key="5">
    <source>
        <dbReference type="Proteomes" id="UP000525078"/>
    </source>
</evidence>
<dbReference type="InterPro" id="IPR011032">
    <property type="entry name" value="GroES-like_sf"/>
</dbReference>
<evidence type="ECO:0000256" key="1">
    <source>
        <dbReference type="ARBA" id="ARBA00023002"/>
    </source>
</evidence>
<comment type="caution">
    <text evidence="3">The sequence shown here is derived from an EMBL/GenBank/DDBJ whole genome shotgun (WGS) entry which is preliminary data.</text>
</comment>
<evidence type="ECO:0000313" key="3">
    <source>
        <dbReference type="EMBL" id="KAF4347498.1"/>
    </source>
</evidence>
<dbReference type="EMBL" id="JAATIQ010000803">
    <property type="protein sequence ID" value="KAF4347498.1"/>
    <property type="molecule type" value="Genomic_DNA"/>
</dbReference>
<keyword evidence="1" id="KW-0560">Oxidoreductase</keyword>
<gene>
    <name evidence="4" type="ORF">F8388_010212</name>
    <name evidence="3" type="ORF">G4B88_029714</name>
</gene>
<dbReference type="Gene3D" id="3.40.50.720">
    <property type="entry name" value="NAD(P)-binding Rossmann-like Domain"/>
    <property type="match status" value="1"/>
</dbReference>
<dbReference type="InterPro" id="IPR041694">
    <property type="entry name" value="ADH_N_2"/>
</dbReference>
<proteinExistence type="predicted"/>
<name>A0A7J6DN35_CANSA</name>
<sequence>MAVENKQVLLKGYIETMPKETDMEVKVSEIMITNHNPPKGSSSILVKNLYLSCDPYMKARMQYYRRSYIPSFVPDQPIEGFGVSQVVNSDHPDFKAGEYVAGMTGWEEYTLISPNHTQQFRKIDLDNDIPLSYHLGLLGMPGFTAYVGFFEVCSPKKGENVFVSTASGAVGQLVGQLAKLHGCYVVGTAGSNDKVDLLKNKFGFDDAFNYKDEPNLVAALKRYFPQGIDIYFDNVGGEMLDAALRNMRNFGRIAACGILSLKNLSDPQSFYHLNNVIVKRLKIQGFIQSDYLHLFPTFLEHVTTLYKDGKLVYVEDIKEGLENAPSALVGIFSGKNIGKQVIRVV</sequence>
<dbReference type="EMBL" id="JAATIP010000044">
    <property type="protein sequence ID" value="KAF4385656.1"/>
    <property type="molecule type" value="Genomic_DNA"/>
</dbReference>
<dbReference type="SMART" id="SM00829">
    <property type="entry name" value="PKS_ER"/>
    <property type="match status" value="1"/>
</dbReference>